<evidence type="ECO:0000256" key="15">
    <source>
        <dbReference type="ARBA" id="ARBA00023136"/>
    </source>
</evidence>
<keyword evidence="15" id="KW-0472">Membrane</keyword>
<proteinExistence type="inferred from homology"/>
<evidence type="ECO:0000256" key="11">
    <source>
        <dbReference type="ARBA" id="ARBA00022792"/>
    </source>
</evidence>
<comment type="pathway">
    <text evidence="3">Phospholipid metabolism; CDP-diacylglycerol biosynthesis; CDP-diacylglycerol from sn-glycerol 3-phosphate: step 3/3.</text>
</comment>
<evidence type="ECO:0000256" key="13">
    <source>
        <dbReference type="ARBA" id="ARBA00023098"/>
    </source>
</evidence>
<keyword evidence="14" id="KW-0496">Mitochondrion</keyword>
<evidence type="ECO:0000256" key="2">
    <source>
        <dbReference type="ARBA" id="ARBA00004443"/>
    </source>
</evidence>
<gene>
    <name evidence="19" type="ORF">L202_03593</name>
</gene>
<evidence type="ECO:0000256" key="16">
    <source>
        <dbReference type="ARBA" id="ARBA00023209"/>
    </source>
</evidence>
<dbReference type="InterPro" id="IPR015222">
    <property type="entry name" value="Tam41"/>
</dbReference>
<evidence type="ECO:0000256" key="18">
    <source>
        <dbReference type="ARBA" id="ARBA00029893"/>
    </source>
</evidence>
<dbReference type="AlphaFoldDB" id="A0A1E3HTH2"/>
<dbReference type="GO" id="GO:0004605">
    <property type="term" value="F:phosphatidate cytidylyltransferase activity"/>
    <property type="evidence" value="ECO:0007669"/>
    <property type="project" value="UniProtKB-EC"/>
</dbReference>
<dbReference type="UniPathway" id="UPA00557">
    <property type="reaction ID" value="UER00614"/>
</dbReference>
<evidence type="ECO:0000256" key="1">
    <source>
        <dbReference type="ARBA" id="ARBA00001946"/>
    </source>
</evidence>
<keyword evidence="9" id="KW-0808">Transferase</keyword>
<comment type="similarity">
    <text evidence="5">Belongs to the TAM41 family.</text>
</comment>
<evidence type="ECO:0000313" key="20">
    <source>
        <dbReference type="Proteomes" id="UP000094065"/>
    </source>
</evidence>
<keyword evidence="17" id="KW-1208">Phospholipid metabolism</keyword>
<evidence type="ECO:0000256" key="17">
    <source>
        <dbReference type="ARBA" id="ARBA00023264"/>
    </source>
</evidence>
<evidence type="ECO:0000256" key="9">
    <source>
        <dbReference type="ARBA" id="ARBA00022679"/>
    </source>
</evidence>
<reference evidence="19 20" key="1">
    <citation type="submission" date="2016-06" db="EMBL/GenBank/DDBJ databases">
        <title>Evolution of pathogenesis and genome organization in the Tremellales.</title>
        <authorList>
            <person name="Cuomo C."/>
            <person name="Litvintseva A."/>
            <person name="Heitman J."/>
            <person name="Chen Y."/>
            <person name="Sun S."/>
            <person name="Springer D."/>
            <person name="Dromer F."/>
            <person name="Young S."/>
            <person name="Zeng Q."/>
            <person name="Chapman S."/>
            <person name="Gujja S."/>
            <person name="Saif S."/>
            <person name="Birren B."/>
        </authorList>
    </citation>
    <scope>NUCLEOTIDE SEQUENCE [LARGE SCALE GENOMIC DNA]</scope>
    <source>
        <strain evidence="19 20">CBS 6039</strain>
    </source>
</reference>
<evidence type="ECO:0000256" key="7">
    <source>
        <dbReference type="ARBA" id="ARBA00018337"/>
    </source>
</evidence>
<keyword evidence="11" id="KW-0999">Mitochondrion inner membrane</keyword>
<evidence type="ECO:0000256" key="8">
    <source>
        <dbReference type="ARBA" id="ARBA00022516"/>
    </source>
</evidence>
<dbReference type="EMBL" id="AWGJ01000005">
    <property type="protein sequence ID" value="ODN79653.1"/>
    <property type="molecule type" value="Genomic_DNA"/>
</dbReference>
<comment type="cofactor">
    <cofactor evidence="1">
        <name>Mg(2+)</name>
        <dbReference type="ChEBI" id="CHEBI:18420"/>
    </cofactor>
</comment>
<evidence type="ECO:0000256" key="10">
    <source>
        <dbReference type="ARBA" id="ARBA00022695"/>
    </source>
</evidence>
<keyword evidence="12" id="KW-0460">Magnesium</keyword>
<organism evidence="19 20">
    <name type="scientific">Cryptococcus amylolentus CBS 6039</name>
    <dbReference type="NCBI Taxonomy" id="1295533"/>
    <lineage>
        <taxon>Eukaryota</taxon>
        <taxon>Fungi</taxon>
        <taxon>Dikarya</taxon>
        <taxon>Basidiomycota</taxon>
        <taxon>Agaricomycotina</taxon>
        <taxon>Tremellomycetes</taxon>
        <taxon>Tremellales</taxon>
        <taxon>Cryptococcaceae</taxon>
        <taxon>Cryptococcus</taxon>
    </lineage>
</organism>
<dbReference type="PIRSF" id="PIRSF028840">
    <property type="entry name" value="Mmp37"/>
    <property type="match status" value="1"/>
</dbReference>
<evidence type="ECO:0000256" key="6">
    <source>
        <dbReference type="ARBA" id="ARBA00012487"/>
    </source>
</evidence>
<accession>A0A1E3HTH2</accession>
<dbReference type="PANTHER" id="PTHR13619:SF0">
    <property type="entry name" value="PHOSPHATIDATE CYTIDYLYLTRANSFERASE, MITOCHONDRIAL"/>
    <property type="match status" value="1"/>
</dbReference>
<evidence type="ECO:0000256" key="12">
    <source>
        <dbReference type="ARBA" id="ARBA00022842"/>
    </source>
</evidence>
<dbReference type="Proteomes" id="UP000094065">
    <property type="component" value="Unassembled WGS sequence"/>
</dbReference>
<dbReference type="Pfam" id="PF09139">
    <property type="entry name" value="Tam41_Mmp37"/>
    <property type="match status" value="1"/>
</dbReference>
<dbReference type="OrthoDB" id="341477at2759"/>
<dbReference type="GO" id="GO:0016024">
    <property type="term" value="P:CDP-diacylglycerol biosynthetic process"/>
    <property type="evidence" value="ECO:0007669"/>
    <property type="project" value="UniProtKB-UniPathway"/>
</dbReference>
<keyword evidence="10" id="KW-0548">Nucleotidyltransferase</keyword>
<evidence type="ECO:0000256" key="5">
    <source>
        <dbReference type="ARBA" id="ARBA00005458"/>
    </source>
</evidence>
<evidence type="ECO:0000256" key="14">
    <source>
        <dbReference type="ARBA" id="ARBA00023128"/>
    </source>
</evidence>
<dbReference type="PANTHER" id="PTHR13619">
    <property type="entry name" value="PHOSPHATIDATE CYTIDYLYLTRANSFERASE, MITOCHONDRIAL"/>
    <property type="match status" value="1"/>
</dbReference>
<keyword evidence="8" id="KW-0444">Lipid biosynthesis</keyword>
<dbReference type="GO" id="GO:0032049">
    <property type="term" value="P:cardiolipin biosynthetic process"/>
    <property type="evidence" value="ECO:0007669"/>
    <property type="project" value="InterPro"/>
</dbReference>
<dbReference type="EC" id="2.7.7.41" evidence="6"/>
<evidence type="ECO:0000256" key="4">
    <source>
        <dbReference type="ARBA" id="ARBA00005189"/>
    </source>
</evidence>
<dbReference type="GeneID" id="30154902"/>
<dbReference type="RefSeq" id="XP_018994500.1">
    <property type="nucleotide sequence ID" value="XM_019137474.1"/>
</dbReference>
<comment type="pathway">
    <text evidence="4">Lipid metabolism.</text>
</comment>
<comment type="caution">
    <text evidence="19">The sequence shown here is derived from an EMBL/GenBank/DDBJ whole genome shotgun (WGS) entry which is preliminary data.</text>
</comment>
<evidence type="ECO:0000313" key="19">
    <source>
        <dbReference type="EMBL" id="ODN79653.1"/>
    </source>
</evidence>
<protein>
    <recommendedName>
        <fullName evidence="7">Phosphatidate cytidylyltransferase, mitochondrial</fullName>
        <ecNumber evidence="6">2.7.7.41</ecNumber>
    </recommendedName>
    <alternativeName>
        <fullName evidence="18">CDP-diacylglycerol synthase</fullName>
    </alternativeName>
</protein>
<evidence type="ECO:0000256" key="3">
    <source>
        <dbReference type="ARBA" id="ARBA00005119"/>
    </source>
</evidence>
<sequence length="375" mass="41555">MSRLAPLAPLLSVGKKSVPRLYLSLRSYSSQEKTDPYTKLRPLISTFKAPVDWAVAYGSGVLPQASSSPKNKVEEKKESPLTDLLLSTPHAEDFHSINLRQNPTHYPLYARLLGAKAVARIQEKWGAGVWYVTMVDIGGTNAKYGIITSSMLEDDLKDWTTFYLSGRLQKPTLLLQPPPPSLEAALQTNLQSALSLSLLLLPREFTEDELWMKITGLSYEGDPRMRVPGGENPGKVGNIVRGPGAREGFREMYGPFLQRGDLGVEWAEEKKEKWTWKGTGEGKLVQHKDPNHMAYLASTLPSNLVFHLPSSPSSPETFLPLVTKPSFPTDLSKTLNEIIHTPALRQSVKGLFTAGLTKSVVYAGKKVGKWFKGRK</sequence>
<name>A0A1E3HTH2_9TREE</name>
<dbReference type="GO" id="GO:0005743">
    <property type="term" value="C:mitochondrial inner membrane"/>
    <property type="evidence" value="ECO:0007669"/>
    <property type="project" value="UniProtKB-SubCell"/>
</dbReference>
<comment type="subcellular location">
    <subcellularLocation>
        <location evidence="2">Mitochondrion inner membrane</location>
        <topology evidence="2">Peripheral membrane protein</topology>
        <orientation evidence="2">Matrix side</orientation>
    </subcellularLocation>
</comment>
<keyword evidence="16" id="KW-0594">Phospholipid biosynthesis</keyword>
<keyword evidence="13" id="KW-0443">Lipid metabolism</keyword>
<dbReference type="STRING" id="1295533.A0A1E3HTH2"/>
<keyword evidence="20" id="KW-1185">Reference proteome</keyword>